<sequence length="263" mass="28861">MRTCSVVLSALFVAGCASVLHADDQLQPLHGSCNIAPSTEGDRVQFKLERDSCEGGKHGCNMNDSDMPLSNFTGFTLADLKNDGTHVDAVIASEAGKLTCSGTVHDLTLNGDFTFVPDPAFVARMAKMGFTGYDSEKLEAYTLFHIETSWIQALQSAGVTGITTDNIIALRIFKVDPAYVKSMSDLGFPNLPAEKLIAFRIHGVNPEEVKQYRAMGYQPNADELIQMRIFKVTPEFIQHMQARGLNNLTIAKLVQIRIFKLAE</sequence>
<keyword evidence="1" id="KW-0732">Signal</keyword>
<dbReference type="RefSeq" id="WP_186744681.1">
    <property type="nucleotide sequence ID" value="NZ_CP060394.1"/>
</dbReference>
<accession>A0A7G8BLB5</accession>
<dbReference type="EMBL" id="CP060394">
    <property type="protein sequence ID" value="QNI33335.1"/>
    <property type="molecule type" value="Genomic_DNA"/>
</dbReference>
<feature type="chain" id="PRO_5028969941" evidence="1">
    <location>
        <begin position="23"/>
        <end position="263"/>
    </location>
</feature>
<dbReference type="KEGG" id="adin:H7849_05075"/>
<proteinExistence type="predicted"/>
<name>A0A7G8BLB5_9BACT</name>
<dbReference type="PROSITE" id="PS51257">
    <property type="entry name" value="PROKAR_LIPOPROTEIN"/>
    <property type="match status" value="1"/>
</dbReference>
<evidence type="ECO:0000313" key="3">
    <source>
        <dbReference type="Proteomes" id="UP000515312"/>
    </source>
</evidence>
<keyword evidence="3" id="KW-1185">Reference proteome</keyword>
<evidence type="ECO:0000256" key="1">
    <source>
        <dbReference type="SAM" id="SignalP"/>
    </source>
</evidence>
<reference evidence="2 3" key="1">
    <citation type="submission" date="2020-08" db="EMBL/GenBank/DDBJ databases">
        <title>Edaphobacter telluris sp. nov. and Acidobacterium dinghuensis sp. nov., two acidobacteria isolated from forest soil.</title>
        <authorList>
            <person name="Fu J."/>
            <person name="Qiu L."/>
        </authorList>
    </citation>
    <scope>NUCLEOTIDE SEQUENCE [LARGE SCALE GENOMIC DNA]</scope>
    <source>
        <strain evidence="2">4Y35</strain>
    </source>
</reference>
<gene>
    <name evidence="2" type="ORF">H7849_05075</name>
</gene>
<organism evidence="2 3">
    <name type="scientific">Alloacidobacterium dinghuense</name>
    <dbReference type="NCBI Taxonomy" id="2763107"/>
    <lineage>
        <taxon>Bacteria</taxon>
        <taxon>Pseudomonadati</taxon>
        <taxon>Acidobacteriota</taxon>
        <taxon>Terriglobia</taxon>
        <taxon>Terriglobales</taxon>
        <taxon>Acidobacteriaceae</taxon>
        <taxon>Alloacidobacterium</taxon>
    </lineage>
</organism>
<dbReference type="AlphaFoldDB" id="A0A7G8BLB5"/>
<protein>
    <submittedName>
        <fullName evidence="2">Uncharacterized protein</fullName>
    </submittedName>
</protein>
<dbReference type="Proteomes" id="UP000515312">
    <property type="component" value="Chromosome"/>
</dbReference>
<evidence type="ECO:0000313" key="2">
    <source>
        <dbReference type="EMBL" id="QNI33335.1"/>
    </source>
</evidence>
<feature type="signal peptide" evidence="1">
    <location>
        <begin position="1"/>
        <end position="22"/>
    </location>
</feature>